<reference evidence="9" key="2">
    <citation type="journal article" date="2023" name="IMA Fungus">
        <title>Comparative genomic study of the Penicillium genus elucidates a diverse pangenome and 15 lateral gene transfer events.</title>
        <authorList>
            <person name="Petersen C."/>
            <person name="Sorensen T."/>
            <person name="Nielsen M.R."/>
            <person name="Sondergaard T.E."/>
            <person name="Sorensen J.L."/>
            <person name="Fitzpatrick D.A."/>
            <person name="Frisvad J.C."/>
            <person name="Nielsen K.L."/>
        </authorList>
    </citation>
    <scope>NUCLEOTIDE SEQUENCE</scope>
    <source>
        <strain evidence="9">IBT 26290</strain>
    </source>
</reference>
<dbReference type="CDD" id="cd18808">
    <property type="entry name" value="SF1_C_Upf1"/>
    <property type="match status" value="1"/>
</dbReference>
<dbReference type="InterPro" id="IPR041677">
    <property type="entry name" value="DNA2/NAM7_AAA_11"/>
</dbReference>
<dbReference type="EMBL" id="JAPQKN010000007">
    <property type="protein sequence ID" value="KAJ5152931.1"/>
    <property type="molecule type" value="Genomic_DNA"/>
</dbReference>
<feature type="region of interest" description="Disordered" evidence="6">
    <location>
        <begin position="338"/>
        <end position="358"/>
    </location>
</feature>
<dbReference type="RefSeq" id="XP_056539239.1">
    <property type="nucleotide sequence ID" value="XM_056691533.1"/>
</dbReference>
<name>A0A9W9LET8_9EURO</name>
<dbReference type="GO" id="GO:0005524">
    <property type="term" value="F:ATP binding"/>
    <property type="evidence" value="ECO:0007669"/>
    <property type="project" value="UniProtKB-KW"/>
</dbReference>
<evidence type="ECO:0000313" key="10">
    <source>
        <dbReference type="Proteomes" id="UP001149163"/>
    </source>
</evidence>
<gene>
    <name evidence="9" type="ORF">N7482_009409</name>
</gene>
<evidence type="ECO:0000259" key="8">
    <source>
        <dbReference type="Pfam" id="PF13087"/>
    </source>
</evidence>
<dbReference type="InterPro" id="IPR027417">
    <property type="entry name" value="P-loop_NTPase"/>
</dbReference>
<dbReference type="GeneID" id="81430709"/>
<keyword evidence="10" id="KW-1185">Reference proteome</keyword>
<dbReference type="SUPFAM" id="SSF52540">
    <property type="entry name" value="P-loop containing nucleoside triphosphate hydrolases"/>
    <property type="match status" value="1"/>
</dbReference>
<feature type="compositionally biased region" description="Basic and acidic residues" evidence="6">
    <location>
        <begin position="992"/>
        <end position="1002"/>
    </location>
</feature>
<comment type="caution">
    <text evidence="9">The sequence shown here is derived from an EMBL/GenBank/DDBJ whole genome shotgun (WGS) entry which is preliminary data.</text>
</comment>
<dbReference type="Pfam" id="PF13086">
    <property type="entry name" value="AAA_11"/>
    <property type="match status" value="1"/>
</dbReference>
<evidence type="ECO:0008006" key="11">
    <source>
        <dbReference type="Google" id="ProtNLM"/>
    </source>
</evidence>
<proteinExistence type="inferred from homology"/>
<evidence type="ECO:0000256" key="1">
    <source>
        <dbReference type="ARBA" id="ARBA00007913"/>
    </source>
</evidence>
<dbReference type="PANTHER" id="PTHR43788">
    <property type="entry name" value="DNA2/NAM7 HELICASE FAMILY MEMBER"/>
    <property type="match status" value="1"/>
</dbReference>
<dbReference type="InterPro" id="IPR047187">
    <property type="entry name" value="SF1_C_Upf1"/>
</dbReference>
<dbReference type="AlphaFoldDB" id="A0A9W9LET8"/>
<dbReference type="InterPro" id="IPR041679">
    <property type="entry name" value="DNA2/NAM7-like_C"/>
</dbReference>
<evidence type="ECO:0000256" key="5">
    <source>
        <dbReference type="ARBA" id="ARBA00022840"/>
    </source>
</evidence>
<accession>A0A9W9LET8</accession>
<keyword evidence="4" id="KW-0347">Helicase</keyword>
<dbReference type="OrthoDB" id="4350574at2759"/>
<keyword evidence="5" id="KW-0067">ATP-binding</keyword>
<dbReference type="Gene3D" id="3.40.50.300">
    <property type="entry name" value="P-loop containing nucleotide triphosphate hydrolases"/>
    <property type="match status" value="2"/>
</dbReference>
<evidence type="ECO:0000259" key="7">
    <source>
        <dbReference type="Pfam" id="PF13086"/>
    </source>
</evidence>
<evidence type="ECO:0000256" key="4">
    <source>
        <dbReference type="ARBA" id="ARBA00022806"/>
    </source>
</evidence>
<dbReference type="PANTHER" id="PTHR43788:SF8">
    <property type="entry name" value="DNA-BINDING PROTEIN SMUBP-2"/>
    <property type="match status" value="1"/>
</dbReference>
<organism evidence="9 10">
    <name type="scientific">Penicillium canariense</name>
    <dbReference type="NCBI Taxonomy" id="189055"/>
    <lineage>
        <taxon>Eukaryota</taxon>
        <taxon>Fungi</taxon>
        <taxon>Dikarya</taxon>
        <taxon>Ascomycota</taxon>
        <taxon>Pezizomycotina</taxon>
        <taxon>Eurotiomycetes</taxon>
        <taxon>Eurotiomycetidae</taxon>
        <taxon>Eurotiales</taxon>
        <taxon>Aspergillaceae</taxon>
        <taxon>Penicillium</taxon>
    </lineage>
</organism>
<dbReference type="GO" id="GO:0016787">
    <property type="term" value="F:hydrolase activity"/>
    <property type="evidence" value="ECO:0007669"/>
    <property type="project" value="UniProtKB-KW"/>
</dbReference>
<feature type="domain" description="DNA2/NAM7 helicase-like C-terminal" evidence="8">
    <location>
        <begin position="753"/>
        <end position="953"/>
    </location>
</feature>
<feature type="region of interest" description="Disordered" evidence="6">
    <location>
        <begin position="990"/>
        <end position="1016"/>
    </location>
</feature>
<evidence type="ECO:0000256" key="6">
    <source>
        <dbReference type="SAM" id="MobiDB-lite"/>
    </source>
</evidence>
<reference evidence="9" key="1">
    <citation type="submission" date="2022-11" db="EMBL/GenBank/DDBJ databases">
        <authorList>
            <person name="Petersen C."/>
        </authorList>
    </citation>
    <scope>NUCLEOTIDE SEQUENCE</scope>
    <source>
        <strain evidence="9">IBT 26290</strain>
    </source>
</reference>
<keyword evidence="2" id="KW-0547">Nucleotide-binding</keyword>
<evidence type="ECO:0000313" key="9">
    <source>
        <dbReference type="EMBL" id="KAJ5152931.1"/>
    </source>
</evidence>
<evidence type="ECO:0000256" key="2">
    <source>
        <dbReference type="ARBA" id="ARBA00022741"/>
    </source>
</evidence>
<feature type="domain" description="DNA2/NAM7 helicase helicase" evidence="7">
    <location>
        <begin position="441"/>
        <end position="741"/>
    </location>
</feature>
<comment type="similarity">
    <text evidence="1">Belongs to the DNA2/NAM7 helicase family.</text>
</comment>
<protein>
    <recommendedName>
        <fullName evidence="11">DNA2/NAM7 helicase-like C-terminal domain-containing protein</fullName>
    </recommendedName>
</protein>
<feature type="region of interest" description="Disordered" evidence="6">
    <location>
        <begin position="236"/>
        <end position="255"/>
    </location>
</feature>
<keyword evidence="3" id="KW-0378">Hydrolase</keyword>
<sequence>MTDPNDQNPLIAPASLIENQPDTQEYIQNGEMWCLLIQLAKQSEVSRQGAGLFRERDYRGLTDTMNNIRDHLHETEALCMIVRTNVLEIRLRQIIAGLQSQVNHPYGPFFGDHPTKPFLQIGQLNLSPPQVTSQATLTFHDIDEYIVKTGYGTVIENDLEQQSTGVGEAIQCNLVTILPPGVSTDSPPNELLGFLTIPEGYSIPQPSETFSLLFSKFNATTPQASWGVQEQTSIFHDSPKRKTTEDWGEATTTDNVPDLNVNLVETMKHADLHGEPTVTEEQHQTQSPLEIDNDVPQDANEYPWEHGWRCTVLTPAPFAPCSTVTIYMRRGLNKETNQPCISEEGHEPRPITPKTNDPKLDLHDVLSKEQAQGCRINRISSQKPYRQQIAACFGLVNYAGSIHQTLLANNTMNLPEVNVYQSITPENLIQYANRVKKDGSMNKEQLSVFEKFQKLRGGIGVVQGPPGTGKTYTLARCVLPFLLYPKKDVNPDETPEAPDCTKIPDAKRTHPARHQVLLVAPTNAAADHLAQSLNDIIEKHSDEFSSGKPKVVRVYPINAEKDSYCKPDAALHFIDEATVTNADVEQALQTDMVYNLFMDYYAENNPSRQVTRSSASRITLRELSLGRQIIEFAKNDARWDPWLMQRDQLAKGELDSQQKPDYVAYGKYMLQQVLADSDIVVCTLFSAGQNIIREAISPDAIFIDEAAMTKETDLWPLYTFYRSVPLLLFGDHHQLQSIMKSNPETNQFYRQLQLSPFARFVYAGLLVELLREQHRMAPDISAIVNRIFYANEIRDAIGVTLPHNQMAQKILEWNKTDRISCNSNAIFVDVRDASPEKIGYSIINNTFAEQGISLCRALLRGSILNPKDIVILTPYEAQYLLYQRLLVQAHVQSPQLGFNQVDVRKVDSFQGQESPVVILDVTFTEKLGFMSVPNRWNVALSRARNALYVLCDRSGIRKKGSRVYCVSELIRIVDDKKLWVKSQQQLMTKGKHGAELAEEQRAWGKKRRNPGTGNRL</sequence>
<dbReference type="GO" id="GO:0043139">
    <property type="term" value="F:5'-3' DNA helicase activity"/>
    <property type="evidence" value="ECO:0007669"/>
    <property type="project" value="TreeGrafter"/>
</dbReference>
<evidence type="ECO:0000256" key="3">
    <source>
        <dbReference type="ARBA" id="ARBA00022801"/>
    </source>
</evidence>
<dbReference type="InterPro" id="IPR050534">
    <property type="entry name" value="Coronavir_polyprotein_1ab"/>
</dbReference>
<dbReference type="Proteomes" id="UP001149163">
    <property type="component" value="Unassembled WGS sequence"/>
</dbReference>
<dbReference type="Pfam" id="PF13087">
    <property type="entry name" value="AAA_12"/>
    <property type="match status" value="1"/>
</dbReference>